<dbReference type="PANTHER" id="PTHR45586:SF1">
    <property type="entry name" value="LIPOPOLYSACCHARIDE ASSEMBLY PROTEIN B"/>
    <property type="match status" value="1"/>
</dbReference>
<dbReference type="RefSeq" id="WP_095911302.1">
    <property type="nucleotide sequence ID" value="NZ_CP022386.1"/>
</dbReference>
<dbReference type="SUPFAM" id="SSF48439">
    <property type="entry name" value="Protein prenylyltransferase"/>
    <property type="match status" value="1"/>
</dbReference>
<gene>
    <name evidence="6" type="ORF">CGC50_06130</name>
</gene>
<evidence type="ECO:0000256" key="3">
    <source>
        <dbReference type="PROSITE-ProRule" id="PRU00339"/>
    </source>
</evidence>
<dbReference type="SMART" id="SM00028">
    <property type="entry name" value="TPR"/>
    <property type="match status" value="6"/>
</dbReference>
<dbReference type="InterPro" id="IPR011990">
    <property type="entry name" value="TPR-like_helical_dom_sf"/>
</dbReference>
<dbReference type="OrthoDB" id="691989at2"/>
<dbReference type="GeneID" id="84808135"/>
<organism evidence="6 7">
    <name type="scientific">Capnocytophaga gingivalis</name>
    <dbReference type="NCBI Taxonomy" id="1017"/>
    <lineage>
        <taxon>Bacteria</taxon>
        <taxon>Pseudomonadati</taxon>
        <taxon>Bacteroidota</taxon>
        <taxon>Flavobacteriia</taxon>
        <taxon>Flavobacteriales</taxon>
        <taxon>Flavobacteriaceae</taxon>
        <taxon>Capnocytophaga</taxon>
    </lineage>
</organism>
<protein>
    <recommendedName>
        <fullName evidence="5">YaiO beta-barrel domain-containing protein</fullName>
    </recommendedName>
</protein>
<feature type="domain" description="YaiO beta-barrel" evidence="5">
    <location>
        <begin position="685"/>
        <end position="855"/>
    </location>
</feature>
<keyword evidence="1" id="KW-0677">Repeat</keyword>
<evidence type="ECO:0000256" key="1">
    <source>
        <dbReference type="ARBA" id="ARBA00022737"/>
    </source>
</evidence>
<name>A0A250FSP9_9FLAO</name>
<dbReference type="Gene3D" id="1.25.40.10">
    <property type="entry name" value="Tetratricopeptide repeat domain"/>
    <property type="match status" value="5"/>
</dbReference>
<dbReference type="Pfam" id="PF13432">
    <property type="entry name" value="TPR_16"/>
    <property type="match status" value="1"/>
</dbReference>
<dbReference type="Pfam" id="PF19413">
    <property type="entry name" value="YaiO"/>
    <property type="match status" value="1"/>
</dbReference>
<dbReference type="AlphaFoldDB" id="A0A250FSP9"/>
<evidence type="ECO:0000256" key="4">
    <source>
        <dbReference type="SAM" id="SignalP"/>
    </source>
</evidence>
<dbReference type="EMBL" id="CP022386">
    <property type="protein sequence ID" value="ATA88160.1"/>
    <property type="molecule type" value="Genomic_DNA"/>
</dbReference>
<dbReference type="PANTHER" id="PTHR45586">
    <property type="entry name" value="TPR REPEAT-CONTAINING PROTEIN PA4667"/>
    <property type="match status" value="1"/>
</dbReference>
<dbReference type="KEGG" id="cgh:CGC50_06130"/>
<accession>A0A250FSP9</accession>
<evidence type="ECO:0000259" key="5">
    <source>
        <dbReference type="Pfam" id="PF19413"/>
    </source>
</evidence>
<dbReference type="InterPro" id="IPR030887">
    <property type="entry name" value="Beta-barrel_YaiO"/>
</dbReference>
<dbReference type="PROSITE" id="PS50005">
    <property type="entry name" value="TPR"/>
    <property type="match status" value="3"/>
</dbReference>
<evidence type="ECO:0000313" key="6">
    <source>
        <dbReference type="EMBL" id="ATA88160.1"/>
    </source>
</evidence>
<keyword evidence="4" id="KW-0732">Signal</keyword>
<feature type="repeat" description="TPR" evidence="3">
    <location>
        <begin position="602"/>
        <end position="635"/>
    </location>
</feature>
<dbReference type="Pfam" id="PF14559">
    <property type="entry name" value="TPR_19"/>
    <property type="match status" value="2"/>
</dbReference>
<feature type="chain" id="PRO_5012738596" description="YaiO beta-barrel domain-containing protein" evidence="4">
    <location>
        <begin position="22"/>
        <end position="918"/>
    </location>
</feature>
<evidence type="ECO:0000256" key="2">
    <source>
        <dbReference type="ARBA" id="ARBA00022803"/>
    </source>
</evidence>
<reference evidence="7" key="1">
    <citation type="submission" date="2017-06" db="EMBL/GenBank/DDBJ databases">
        <title>Capnocytophaga spp. assemblies.</title>
        <authorList>
            <person name="Gulvik C.A."/>
        </authorList>
    </citation>
    <scope>NUCLEOTIDE SEQUENCE [LARGE SCALE GENOMIC DNA]</scope>
    <source>
        <strain evidence="7">H1496</strain>
    </source>
</reference>
<evidence type="ECO:0000313" key="7">
    <source>
        <dbReference type="Proteomes" id="UP000217250"/>
    </source>
</evidence>
<dbReference type="InterPro" id="IPR019734">
    <property type="entry name" value="TPR_rpt"/>
</dbReference>
<dbReference type="Proteomes" id="UP000217250">
    <property type="component" value="Chromosome"/>
</dbReference>
<dbReference type="InterPro" id="IPR051012">
    <property type="entry name" value="CellSynth/LPSAsmb/PSIAsmb"/>
</dbReference>
<sequence length="918" mass="107018">MKMTKIYSVLLLLLPCISVVAQDKKELKLIDSYFKEGQYEEAKKLLDKNITQYPKNGDIQFYMGKYYYQKQDNDKARYHLLRALDELPKHVAAKEILASIETTQKHYSSAICYVNELLETRPYDAELWRKKIALYRLQGNDIEANRLLKRIRVIYPQDEQFKKDYLYSLQVQSSQEKKKGNIEEAIKMEQETLRLNPKDEEAYLTLTNTYLLSGDKEKALTYVNRGLQNLPNNQELINRKIGILSEMNRPVEAVEFIQQEMKKGNKSPQMLKNYNDLLAQAALYQNQSDPYVLYGKLYENNPSNAEALDYLINNSLTKGYYTDAAVYIEKGIKSRGRTKDLLSKKYTYLMLSGQDKEAYKVLEELFSKYPNDADIRNNYLQYRYNRGQQLAQQGRYTEAIPDLQWVAAQPSFEWREDAIAALYGAYLNNHQYDKALEQAELLIQQYPQSKGGYLRKAAALSALRQYPQSLEIYEKLIGESDAKDNDLYISGYEETALAYIKYLNEKGDATTAYEQQKKLMTLKENSNQGLRYIVATSSLLKKEDEVLSYAQKGKALYPDDFYFVEQEAYAYTRTDRPQEAINALEPYLEKYAYNKDLSKVYAEAAEKQAQKEYKQRDYDQAQHTLLKALQYDPLNKNLQYERGRIFEGQKQYDSAYYYQRQFNPSLVELAEFKRHLNYLKYKTYKNEIQFSYQQNQLKDTKLPGIFTALYHRYQPKNTYTLGLSSSGRADKRAFQGQVGWTHILSYKWYFDIDAALSNHYFPEYMGNVTIYRALRNEWEAQMGVGYKKLRSEDTPQLIQAHLGATKSLEDFSFLVKLTGVSFNNSLYYNTFGRIQYDLLDKRSFLAIFGGVGSAPVDEILNYQLYGQFSTTNANFGGMAQYMLVDKVALSLSGVWYNYYNGVDYSDLYNLIFGINVSF</sequence>
<dbReference type="SUPFAM" id="SSF48452">
    <property type="entry name" value="TPR-like"/>
    <property type="match status" value="4"/>
</dbReference>
<proteinExistence type="predicted"/>
<feature type="repeat" description="TPR" evidence="3">
    <location>
        <begin position="57"/>
        <end position="90"/>
    </location>
</feature>
<feature type="signal peptide" evidence="4">
    <location>
        <begin position="1"/>
        <end position="21"/>
    </location>
</feature>
<keyword evidence="2 3" id="KW-0802">TPR repeat</keyword>
<feature type="repeat" description="TPR" evidence="3">
    <location>
        <begin position="200"/>
        <end position="233"/>
    </location>
</feature>